<feature type="chain" id="PRO_5043685909" description="Agmatinase" evidence="5">
    <location>
        <begin position="20"/>
        <end position="467"/>
    </location>
</feature>
<organism evidence="6 7">
    <name type="scientific">Clathrus columnatus</name>
    <dbReference type="NCBI Taxonomy" id="1419009"/>
    <lineage>
        <taxon>Eukaryota</taxon>
        <taxon>Fungi</taxon>
        <taxon>Dikarya</taxon>
        <taxon>Basidiomycota</taxon>
        <taxon>Agaricomycotina</taxon>
        <taxon>Agaricomycetes</taxon>
        <taxon>Phallomycetidae</taxon>
        <taxon>Phallales</taxon>
        <taxon>Clathraceae</taxon>
        <taxon>Clathrus</taxon>
    </lineage>
</organism>
<accession>A0AAV5A5J9</accession>
<protein>
    <recommendedName>
        <fullName evidence="8">Agmatinase</fullName>
    </recommendedName>
</protein>
<evidence type="ECO:0000313" key="6">
    <source>
        <dbReference type="EMBL" id="GJJ07933.1"/>
    </source>
</evidence>
<dbReference type="PANTHER" id="PTHR11358:SF30">
    <property type="entry name" value="AGMATINASE 1-RELATED"/>
    <property type="match status" value="1"/>
</dbReference>
<dbReference type="PANTHER" id="PTHR11358">
    <property type="entry name" value="ARGINASE/AGMATINASE"/>
    <property type="match status" value="1"/>
</dbReference>
<dbReference type="PROSITE" id="PS01053">
    <property type="entry name" value="ARGINASE_1"/>
    <property type="match status" value="1"/>
</dbReference>
<name>A0AAV5A5J9_9AGAM</name>
<evidence type="ECO:0000256" key="1">
    <source>
        <dbReference type="ARBA" id="ARBA00022723"/>
    </source>
</evidence>
<keyword evidence="7" id="KW-1185">Reference proteome</keyword>
<evidence type="ECO:0008006" key="8">
    <source>
        <dbReference type="Google" id="ProtNLM"/>
    </source>
</evidence>
<dbReference type="AlphaFoldDB" id="A0AAV5A5J9"/>
<reference evidence="6" key="1">
    <citation type="submission" date="2021-10" db="EMBL/GenBank/DDBJ databases">
        <title>De novo Genome Assembly of Clathrus columnatus (Basidiomycota, Fungi) Using Illumina and Nanopore Sequence Data.</title>
        <authorList>
            <person name="Ogiso-Tanaka E."/>
            <person name="Itagaki H."/>
            <person name="Hosoya T."/>
            <person name="Hosaka K."/>
        </authorList>
    </citation>
    <scope>NUCLEOTIDE SEQUENCE</scope>
    <source>
        <strain evidence="6">MO-923</strain>
    </source>
</reference>
<dbReference type="Pfam" id="PF00491">
    <property type="entry name" value="Arginase"/>
    <property type="match status" value="1"/>
</dbReference>
<dbReference type="EMBL" id="BPWL01000002">
    <property type="protein sequence ID" value="GJJ07933.1"/>
    <property type="molecule type" value="Genomic_DNA"/>
</dbReference>
<comment type="caution">
    <text evidence="6">The sequence shown here is derived from an EMBL/GenBank/DDBJ whole genome shotgun (WGS) entry which is preliminary data.</text>
</comment>
<dbReference type="InterPro" id="IPR020855">
    <property type="entry name" value="Ureohydrolase_Mn_BS"/>
</dbReference>
<evidence type="ECO:0000256" key="5">
    <source>
        <dbReference type="SAM" id="SignalP"/>
    </source>
</evidence>
<comment type="similarity">
    <text evidence="3 4">Belongs to the arginase family.</text>
</comment>
<keyword evidence="2 4" id="KW-0378">Hydrolase</keyword>
<dbReference type="InterPro" id="IPR023696">
    <property type="entry name" value="Ureohydrolase_dom_sf"/>
</dbReference>
<evidence type="ECO:0000256" key="3">
    <source>
        <dbReference type="PROSITE-ProRule" id="PRU00742"/>
    </source>
</evidence>
<dbReference type="InterPro" id="IPR006035">
    <property type="entry name" value="Ureohydrolase"/>
</dbReference>
<dbReference type="GO" id="GO:0033389">
    <property type="term" value="P:putrescine biosynthetic process from arginine, via agmatine"/>
    <property type="evidence" value="ECO:0007669"/>
    <property type="project" value="TreeGrafter"/>
</dbReference>
<dbReference type="PROSITE" id="PS51409">
    <property type="entry name" value="ARGINASE_2"/>
    <property type="match status" value="1"/>
</dbReference>
<feature type="signal peptide" evidence="5">
    <location>
        <begin position="1"/>
        <end position="19"/>
    </location>
</feature>
<keyword evidence="1" id="KW-0479">Metal-binding</keyword>
<evidence type="ECO:0000256" key="4">
    <source>
        <dbReference type="RuleBase" id="RU003684"/>
    </source>
</evidence>
<dbReference type="SUPFAM" id="SSF52768">
    <property type="entry name" value="Arginase/deacetylase"/>
    <property type="match status" value="1"/>
</dbReference>
<evidence type="ECO:0000313" key="7">
    <source>
        <dbReference type="Proteomes" id="UP001050691"/>
    </source>
</evidence>
<evidence type="ECO:0000256" key="2">
    <source>
        <dbReference type="ARBA" id="ARBA00022801"/>
    </source>
</evidence>
<dbReference type="GO" id="GO:0008783">
    <property type="term" value="F:agmatinase activity"/>
    <property type="evidence" value="ECO:0007669"/>
    <property type="project" value="TreeGrafter"/>
</dbReference>
<keyword evidence="5" id="KW-0732">Signal</keyword>
<dbReference type="CDD" id="cd11592">
    <property type="entry name" value="Agmatinase_PAH"/>
    <property type="match status" value="1"/>
</dbReference>
<sequence length="467" mass="51394">MRASFKLFYTLIVFALVYAAEGITHHDELSLSDYHDEDGHTHTHGAQVPLGYVKYPWLSPNSHTTYPGDDDVTADSIFSGITTFARLPWQDCLSPTAASAKAPADVVFIGAPFDTGTSYRPGARFGPNGIRSGSRRTFLYGSYNVPMGHNPLRSGLRIVDCGDISVTPYDNALAIKQIREGHQELLHRTPATSLKDQYRNLRDSERLEELRLRRKQDPEFEFSKEDNADYLASFENVTHVPISKDGKEHPRVITLGGDHTIVLPILRSIYSAYGKISVIHFDSHLDTWKPVVFGGAPSDQAAINHGTYFYWASQEGLIKNGSSIHGAIRTTLANMGDYDNDDNAGFHRIEAREIDTLGVDGIIKKIKDTVGDEPVYLSIDIDSIDPAFAPATGTPETGGWTTRELRAIIRGLDGLRIVSADLVEVAPAYDTNAELTTMAAADVLFEVLTVMTKTPLGKGKIVVKQVM</sequence>
<dbReference type="Gene3D" id="3.40.800.10">
    <property type="entry name" value="Ureohydrolase domain"/>
    <property type="match status" value="1"/>
</dbReference>
<gene>
    <name evidence="6" type="ORF">Clacol_002140</name>
</gene>
<dbReference type="PRINTS" id="PR00116">
    <property type="entry name" value="ARGINASE"/>
</dbReference>
<dbReference type="Proteomes" id="UP001050691">
    <property type="component" value="Unassembled WGS sequence"/>
</dbReference>
<proteinExistence type="inferred from homology"/>
<dbReference type="GO" id="GO:0046872">
    <property type="term" value="F:metal ion binding"/>
    <property type="evidence" value="ECO:0007669"/>
    <property type="project" value="UniProtKB-KW"/>
</dbReference>